<evidence type="ECO:0000313" key="2">
    <source>
        <dbReference type="Proteomes" id="UP000004699"/>
    </source>
</evidence>
<protein>
    <recommendedName>
        <fullName evidence="3">Lipoprotein</fullName>
    </recommendedName>
</protein>
<dbReference type="HOGENOM" id="CLU_061560_0_0_6"/>
<accession>B8KUK2</accession>
<dbReference type="EMBL" id="DS999411">
    <property type="protein sequence ID" value="EED35051.1"/>
    <property type="molecule type" value="Genomic_DNA"/>
</dbReference>
<reference evidence="2" key="1">
    <citation type="journal article" date="2013" name="BMC Microbiol.">
        <title>Taxonomy and evolution of bacteriochlorophyll a-containing members of the OM60/NOR5 clade of marine gammaproteobacteria: description of Luminiphilus syltensis gen. nov., sp. nov., reclassification of Haliea rubra as Pseudohaliea rubra gen. nov., comb. nov., and emendation of Chromatocurvus halotolerans.</title>
        <authorList>
            <person name="Spring S."/>
            <person name="Riedel T."/>
            <person name="Sproer C."/>
            <person name="Yan S."/>
            <person name="Harder J."/>
            <person name="Fuchs B.M."/>
        </authorList>
    </citation>
    <scope>NUCLEOTIDE SEQUENCE [LARGE SCALE GENOMIC DNA]</scope>
    <source>
        <strain evidence="2">NOR51-B</strain>
    </source>
</reference>
<dbReference type="Pfam" id="PF19795">
    <property type="entry name" value="DUF6279"/>
    <property type="match status" value="1"/>
</dbReference>
<dbReference type="OrthoDB" id="5767052at2"/>
<name>B8KUK2_9GAMM</name>
<dbReference type="RefSeq" id="WP_009019798.1">
    <property type="nucleotide sequence ID" value="NZ_DS999411.1"/>
</dbReference>
<proteinExistence type="predicted"/>
<organism evidence="1 2">
    <name type="scientific">Luminiphilus syltensis NOR5-1B</name>
    <dbReference type="NCBI Taxonomy" id="565045"/>
    <lineage>
        <taxon>Bacteria</taxon>
        <taxon>Pseudomonadati</taxon>
        <taxon>Pseudomonadota</taxon>
        <taxon>Gammaproteobacteria</taxon>
        <taxon>Cellvibrionales</taxon>
        <taxon>Halieaceae</taxon>
        <taxon>Luminiphilus</taxon>
    </lineage>
</organism>
<dbReference type="AlphaFoldDB" id="B8KUK2"/>
<evidence type="ECO:0008006" key="3">
    <source>
        <dbReference type="Google" id="ProtNLM"/>
    </source>
</evidence>
<evidence type="ECO:0000313" key="1">
    <source>
        <dbReference type="EMBL" id="EED35051.1"/>
    </source>
</evidence>
<dbReference type="STRING" id="565045.NOR51B_993"/>
<dbReference type="Proteomes" id="UP000004699">
    <property type="component" value="Unassembled WGS sequence"/>
</dbReference>
<gene>
    <name evidence="1" type="ORF">NOR51B_993</name>
</gene>
<keyword evidence="2" id="KW-1185">Reference proteome</keyword>
<sequence length="266" mass="31372">MGCSSTQFIYNRLDTLIRWSVDDYIDLDRDQQQVFDDQLDTLLLWHRREELPRYDALLSRLDDALLDGAIDVRTGADIYDGLSDALVRFRQRSVDFMVGFGTEVSQQQRLEFVAHLLERQVELEEELLSRTIEEYRDEAHERFEDNLNDYLGPLSEAQSRLIASAVEQLVRIDEPWLVDRRRWIEEMDDILRARESAWQAPVRSLIAARFDERQPAYAAAIEANTLVGWEAVRQVVNLRSERQDRRLKKKITDFREDITVLVEREI</sequence>